<dbReference type="PANTHER" id="PTHR42717">
    <property type="entry name" value="DIHYDROOROTASE-RELATED"/>
    <property type="match status" value="1"/>
</dbReference>
<dbReference type="Proteomes" id="UP000187499">
    <property type="component" value="Chromosome"/>
</dbReference>
<feature type="binding site" evidence="1">
    <location>
        <position position="210"/>
    </location>
    <ligand>
        <name>Zn(2+)</name>
        <dbReference type="ChEBI" id="CHEBI:29105"/>
        <label>2</label>
    </ligand>
</feature>
<dbReference type="AlphaFoldDB" id="A0A1P8Q1W0"/>
<dbReference type="PANTHER" id="PTHR42717:SF1">
    <property type="entry name" value="IMIDAZOLONEPROPIONASE AND RELATED AMIDOHYDROLASES"/>
    <property type="match status" value="1"/>
</dbReference>
<dbReference type="InterPro" id="IPR047601">
    <property type="entry name" value="EF_0837-like"/>
</dbReference>
<feature type="binding site" evidence="1">
    <location>
        <position position="59"/>
    </location>
    <ligand>
        <name>Zn(2+)</name>
        <dbReference type="ChEBI" id="CHEBI:29105"/>
        <label>1</label>
    </ligand>
</feature>
<feature type="site" description="Transition state stabilizer" evidence="3">
    <location>
        <position position="155"/>
    </location>
</feature>
<proteinExistence type="predicted"/>
<dbReference type="NCBIfam" id="TIGR03583">
    <property type="entry name" value="EF_0837"/>
    <property type="match status" value="1"/>
</dbReference>
<dbReference type="InterPro" id="IPR020043">
    <property type="entry name" value="Deacetylase_Atu3266-like"/>
</dbReference>
<evidence type="ECO:0000256" key="2">
    <source>
        <dbReference type="PIRSR" id="PIRSR039004-2"/>
    </source>
</evidence>
<dbReference type="Gene3D" id="3.20.20.140">
    <property type="entry name" value="Metal-dependent hydrolases"/>
    <property type="match status" value="1"/>
</dbReference>
<dbReference type="GO" id="GO:0046872">
    <property type="term" value="F:metal ion binding"/>
    <property type="evidence" value="ECO:0007669"/>
    <property type="project" value="UniProtKB-KW"/>
</dbReference>
<dbReference type="KEGG" id="lalw:BTM29_04260"/>
<name>A0A1P8Q1W0_9LACO</name>
<dbReference type="Gene3D" id="2.30.40.10">
    <property type="entry name" value="Urease, subunit C, domain 1"/>
    <property type="match status" value="1"/>
</dbReference>
<protein>
    <submittedName>
        <fullName evidence="4">Dihydroorotase</fullName>
    </submittedName>
</protein>
<feature type="modified residue" description="N6-carboxylysine" evidence="2">
    <location>
        <position position="153"/>
    </location>
</feature>
<feature type="binding site" evidence="1">
    <location>
        <position position="187"/>
    </location>
    <ligand>
        <name>Zn(2+)</name>
        <dbReference type="ChEBI" id="CHEBI:29105"/>
        <label>2</label>
    </ligand>
</feature>
<evidence type="ECO:0000313" key="4">
    <source>
        <dbReference type="EMBL" id="APX71816.1"/>
    </source>
</evidence>
<dbReference type="GO" id="GO:0019213">
    <property type="term" value="F:deacetylase activity"/>
    <property type="evidence" value="ECO:0007669"/>
    <property type="project" value="InterPro"/>
</dbReference>
<feature type="binding site" evidence="1">
    <location>
        <position position="61"/>
    </location>
    <ligand>
        <name>Zn(2+)</name>
        <dbReference type="ChEBI" id="CHEBI:29105"/>
        <label>1</label>
    </ligand>
</feature>
<dbReference type="GO" id="GO:0016810">
    <property type="term" value="F:hydrolase activity, acting on carbon-nitrogen (but not peptide) bonds"/>
    <property type="evidence" value="ECO:0007669"/>
    <property type="project" value="InterPro"/>
</dbReference>
<feature type="binding site" evidence="1">
    <location>
        <position position="271"/>
    </location>
    <ligand>
        <name>Zn(2+)</name>
        <dbReference type="ChEBI" id="CHEBI:29105"/>
        <label>1</label>
    </ligand>
</feature>
<sequence length="374" mass="41564">MIDLYVKNGKTISGSPVDVLIDQGKIIDIQSHIDGDVIAKKVLNLESKYYLSSGWIDDHVHCYEKLTLYYDKPDLDGVDAGVTTIVDAGSTGADNLADFYELTKKVKTNVYAMCNISKTGIIAQDELGHMDRIQNNLVKNMIDKYPEFVVGIKARMSKSVVAGSGIHPLIRAKKIQKLNNNIPLMVHIGTNPPELSDIMNLLNPGDIITHCYNGKPNGIMNLNLHEIKQFAIESYNRGIIFDVGHGTDSFNFEVARVAKSIGLIPKSISSDLYHRNRENGPVYNLATCLDKMLHLGYTMEEIIPMITINPANNFNLKNKGFLKKGFDGDLTIFSVENREKELTDSNGNKEIANKVVVPHYAIVSGNVYETKGEF</sequence>
<keyword evidence="5" id="KW-1185">Reference proteome</keyword>
<evidence type="ECO:0000313" key="5">
    <source>
        <dbReference type="Proteomes" id="UP000187499"/>
    </source>
</evidence>
<dbReference type="InterPro" id="IPR032466">
    <property type="entry name" value="Metal_Hydrolase"/>
</dbReference>
<feature type="binding site" description="via carbamate group" evidence="1">
    <location>
        <position position="153"/>
    </location>
    <ligand>
        <name>Zn(2+)</name>
        <dbReference type="ChEBI" id="CHEBI:29105"/>
        <label>1</label>
    </ligand>
</feature>
<reference evidence="5" key="1">
    <citation type="submission" date="2016-12" db="EMBL/GenBank/DDBJ databases">
        <authorList>
            <person name="Jung M.Y."/>
            <person name="Lee S.H."/>
        </authorList>
    </citation>
    <scope>NUCLEOTIDE SEQUENCE [LARGE SCALE GENOMIC DNA]</scope>
    <source>
        <strain evidence="5">WiKim39</strain>
    </source>
</reference>
<keyword evidence="1" id="KW-0862">Zinc</keyword>
<dbReference type="InterPro" id="IPR011059">
    <property type="entry name" value="Metal-dep_hydrolase_composite"/>
</dbReference>
<dbReference type="NCBIfam" id="NF006689">
    <property type="entry name" value="PRK09237.1"/>
    <property type="match status" value="1"/>
</dbReference>
<dbReference type="Pfam" id="PF22647">
    <property type="entry name" value="EF_0837-like_N"/>
    <property type="match status" value="1"/>
</dbReference>
<accession>A0A1P8Q1W0</accession>
<keyword evidence="1" id="KW-0479">Metal-binding</keyword>
<gene>
    <name evidence="4" type="ORF">BTM29_04260</name>
</gene>
<dbReference type="RefSeq" id="WP_076614320.1">
    <property type="nucleotide sequence ID" value="NZ_CP019323.1"/>
</dbReference>
<evidence type="ECO:0000256" key="1">
    <source>
        <dbReference type="PIRSR" id="PIRSR039004-1"/>
    </source>
</evidence>
<evidence type="ECO:0000256" key="3">
    <source>
        <dbReference type="PIRSR" id="PIRSR039004-3"/>
    </source>
</evidence>
<dbReference type="OrthoDB" id="9796020at2"/>
<dbReference type="PIRSF" id="PIRSF039004">
    <property type="entry name" value="ADE_EF_0837"/>
    <property type="match status" value="1"/>
</dbReference>
<dbReference type="SUPFAM" id="SSF51338">
    <property type="entry name" value="Composite domain of metallo-dependent hydrolases"/>
    <property type="match status" value="1"/>
</dbReference>
<feature type="binding site" description="via carbamate group" evidence="1">
    <location>
        <position position="153"/>
    </location>
    <ligand>
        <name>Zn(2+)</name>
        <dbReference type="ChEBI" id="CHEBI:29105"/>
        <label>2</label>
    </ligand>
</feature>
<organism evidence="4 5">
    <name type="scientific">Companilactobacillus allii</name>
    <dbReference type="NCBI Taxonomy" id="1847728"/>
    <lineage>
        <taxon>Bacteria</taxon>
        <taxon>Bacillati</taxon>
        <taxon>Bacillota</taxon>
        <taxon>Bacilli</taxon>
        <taxon>Lactobacillales</taxon>
        <taxon>Lactobacillaceae</taxon>
        <taxon>Companilactobacillus</taxon>
    </lineage>
</organism>
<dbReference type="EMBL" id="CP019323">
    <property type="protein sequence ID" value="APX71816.1"/>
    <property type="molecule type" value="Genomic_DNA"/>
</dbReference>
<dbReference type="STRING" id="1847728.BTM29_04260"/>
<dbReference type="SUPFAM" id="SSF51556">
    <property type="entry name" value="Metallo-dependent hydrolases"/>
    <property type="match status" value="1"/>
</dbReference>